<sequence length="138" mass="14982">MPSLTTLVDGHQKSKQGSGVTTPLFYTSPTLSRLHAQPQAKQPWTNSLIPVQIGGQRLSFNSVTALPFLLVFQSRIEFGRGGGSVMSRPRLVEVGAQNLSVNNRNSSPNLLGSLSSQNGFREDAQSPLNIFQILFESV</sequence>
<evidence type="ECO:0000256" key="1">
    <source>
        <dbReference type="SAM" id="MobiDB-lite"/>
    </source>
</evidence>
<evidence type="ECO:0000313" key="3">
    <source>
        <dbReference type="Proteomes" id="UP000536179"/>
    </source>
</evidence>
<feature type="region of interest" description="Disordered" evidence="1">
    <location>
        <begin position="1"/>
        <end position="22"/>
    </location>
</feature>
<gene>
    <name evidence="2" type="ORF">FHS27_004780</name>
</gene>
<dbReference type="EMBL" id="JACHXU010000019">
    <property type="protein sequence ID" value="MBB3208946.1"/>
    <property type="molecule type" value="Genomic_DNA"/>
</dbReference>
<comment type="caution">
    <text evidence="2">The sequence shown here is derived from an EMBL/GenBank/DDBJ whole genome shotgun (WGS) entry which is preliminary data.</text>
</comment>
<dbReference type="AlphaFoldDB" id="A0A7W5E2C6"/>
<accession>A0A7W5E2C6</accession>
<keyword evidence="3" id="KW-1185">Reference proteome</keyword>
<reference evidence="2 3" key="1">
    <citation type="submission" date="2020-08" db="EMBL/GenBank/DDBJ databases">
        <title>Genomic Encyclopedia of Type Strains, Phase III (KMG-III): the genomes of soil and plant-associated and newly described type strains.</title>
        <authorList>
            <person name="Whitman W."/>
        </authorList>
    </citation>
    <scope>NUCLEOTIDE SEQUENCE [LARGE SCALE GENOMIC DNA]</scope>
    <source>
        <strain evidence="2 3">CECT 8075</strain>
    </source>
</reference>
<dbReference type="Proteomes" id="UP000536179">
    <property type="component" value="Unassembled WGS sequence"/>
</dbReference>
<evidence type="ECO:0000313" key="2">
    <source>
        <dbReference type="EMBL" id="MBB3208946.1"/>
    </source>
</evidence>
<proteinExistence type="predicted"/>
<organism evidence="2 3">
    <name type="scientific">Aporhodopirellula rubra</name>
    <dbReference type="NCBI Taxonomy" id="980271"/>
    <lineage>
        <taxon>Bacteria</taxon>
        <taxon>Pseudomonadati</taxon>
        <taxon>Planctomycetota</taxon>
        <taxon>Planctomycetia</taxon>
        <taxon>Pirellulales</taxon>
        <taxon>Pirellulaceae</taxon>
        <taxon>Aporhodopirellula</taxon>
    </lineage>
</organism>
<protein>
    <submittedName>
        <fullName evidence="2">Uncharacterized protein</fullName>
    </submittedName>
</protein>
<name>A0A7W5E2C6_9BACT</name>